<sequence length="186" mass="20253">MGYMRRQGPRKVLTTVLFLTNPLGQIAVASGIQGVTLQWHTFYEIARITGCSGGVCSAWFNLQDDTRSYTLLSRRSTSRPSSVSSPGGGPFHPIPPTNHESPHAAPLLFLDRRFFAIAAFSSYPKYQRACQCAEYTSLWSRESQDPDHMVQNPQALRMTTIEGSQISGVPTAAAPSPSVCTQSTGA</sequence>
<feature type="signal peptide" evidence="2">
    <location>
        <begin position="1"/>
        <end position="29"/>
    </location>
</feature>
<reference evidence="3" key="2">
    <citation type="journal article" date="2020" name="Nat. Commun.">
        <title>Large-scale genome sequencing of mycorrhizal fungi provides insights into the early evolution of symbiotic traits.</title>
        <authorList>
            <person name="Miyauchi S."/>
            <person name="Kiss E."/>
            <person name="Kuo A."/>
            <person name="Drula E."/>
            <person name="Kohler A."/>
            <person name="Sanchez-Garcia M."/>
            <person name="Morin E."/>
            <person name="Andreopoulos B."/>
            <person name="Barry K.W."/>
            <person name="Bonito G."/>
            <person name="Buee M."/>
            <person name="Carver A."/>
            <person name="Chen C."/>
            <person name="Cichocki N."/>
            <person name="Clum A."/>
            <person name="Culley D."/>
            <person name="Crous P.W."/>
            <person name="Fauchery L."/>
            <person name="Girlanda M."/>
            <person name="Hayes R.D."/>
            <person name="Keri Z."/>
            <person name="LaButti K."/>
            <person name="Lipzen A."/>
            <person name="Lombard V."/>
            <person name="Magnuson J."/>
            <person name="Maillard F."/>
            <person name="Murat C."/>
            <person name="Nolan M."/>
            <person name="Ohm R.A."/>
            <person name="Pangilinan J."/>
            <person name="Pereira M.F."/>
            <person name="Perotto S."/>
            <person name="Peter M."/>
            <person name="Pfister S."/>
            <person name="Riley R."/>
            <person name="Sitrit Y."/>
            <person name="Stielow J.B."/>
            <person name="Szollosi G."/>
            <person name="Zifcakova L."/>
            <person name="Stursova M."/>
            <person name="Spatafora J.W."/>
            <person name="Tedersoo L."/>
            <person name="Vaario L.M."/>
            <person name="Yamada A."/>
            <person name="Yan M."/>
            <person name="Wang P."/>
            <person name="Xu J."/>
            <person name="Bruns T."/>
            <person name="Baldrian P."/>
            <person name="Vilgalys R."/>
            <person name="Dunand C."/>
            <person name="Henrissat B."/>
            <person name="Grigoriev I.V."/>
            <person name="Hibbett D."/>
            <person name="Nagy L.G."/>
            <person name="Martin F.M."/>
        </authorList>
    </citation>
    <scope>NUCLEOTIDE SEQUENCE</scope>
    <source>
        <strain evidence="3">Prilba</strain>
    </source>
</reference>
<evidence type="ECO:0000313" key="3">
    <source>
        <dbReference type="EMBL" id="KAF8462196.1"/>
    </source>
</evidence>
<dbReference type="AlphaFoldDB" id="A0A9P5JV36"/>
<protein>
    <submittedName>
        <fullName evidence="3">Uncharacterized protein</fullName>
    </submittedName>
</protein>
<feature type="compositionally biased region" description="Low complexity" evidence="1">
    <location>
        <begin position="73"/>
        <end position="85"/>
    </location>
</feature>
<feature type="region of interest" description="Disordered" evidence="1">
    <location>
        <begin position="73"/>
        <end position="98"/>
    </location>
</feature>
<gene>
    <name evidence="3" type="ORF">DFH94DRAFT_51761</name>
</gene>
<evidence type="ECO:0000256" key="1">
    <source>
        <dbReference type="SAM" id="MobiDB-lite"/>
    </source>
</evidence>
<feature type="chain" id="PRO_5040142369" evidence="2">
    <location>
        <begin position="30"/>
        <end position="186"/>
    </location>
</feature>
<dbReference type="EMBL" id="WHVB01000100">
    <property type="protein sequence ID" value="KAF8462196.1"/>
    <property type="molecule type" value="Genomic_DNA"/>
</dbReference>
<keyword evidence="2" id="KW-0732">Signal</keyword>
<name>A0A9P5JV36_9AGAM</name>
<evidence type="ECO:0000313" key="4">
    <source>
        <dbReference type="Proteomes" id="UP000759537"/>
    </source>
</evidence>
<comment type="caution">
    <text evidence="3">The sequence shown here is derived from an EMBL/GenBank/DDBJ whole genome shotgun (WGS) entry which is preliminary data.</text>
</comment>
<keyword evidence="4" id="KW-1185">Reference proteome</keyword>
<accession>A0A9P5JV36</accession>
<proteinExistence type="predicted"/>
<reference evidence="3" key="1">
    <citation type="submission" date="2019-10" db="EMBL/GenBank/DDBJ databases">
        <authorList>
            <consortium name="DOE Joint Genome Institute"/>
            <person name="Kuo A."/>
            <person name="Miyauchi S."/>
            <person name="Kiss E."/>
            <person name="Drula E."/>
            <person name="Kohler A."/>
            <person name="Sanchez-Garcia M."/>
            <person name="Andreopoulos B."/>
            <person name="Barry K.W."/>
            <person name="Bonito G."/>
            <person name="Buee M."/>
            <person name="Carver A."/>
            <person name="Chen C."/>
            <person name="Cichocki N."/>
            <person name="Clum A."/>
            <person name="Culley D."/>
            <person name="Crous P.W."/>
            <person name="Fauchery L."/>
            <person name="Girlanda M."/>
            <person name="Hayes R."/>
            <person name="Keri Z."/>
            <person name="LaButti K."/>
            <person name="Lipzen A."/>
            <person name="Lombard V."/>
            <person name="Magnuson J."/>
            <person name="Maillard F."/>
            <person name="Morin E."/>
            <person name="Murat C."/>
            <person name="Nolan M."/>
            <person name="Ohm R."/>
            <person name="Pangilinan J."/>
            <person name="Pereira M."/>
            <person name="Perotto S."/>
            <person name="Peter M."/>
            <person name="Riley R."/>
            <person name="Sitrit Y."/>
            <person name="Stielow B."/>
            <person name="Szollosi G."/>
            <person name="Zifcakova L."/>
            <person name="Stursova M."/>
            <person name="Spatafora J.W."/>
            <person name="Tedersoo L."/>
            <person name="Vaario L.-M."/>
            <person name="Yamada A."/>
            <person name="Yan M."/>
            <person name="Wang P."/>
            <person name="Xu J."/>
            <person name="Bruns T."/>
            <person name="Baldrian P."/>
            <person name="Vilgalys R."/>
            <person name="Henrissat B."/>
            <person name="Grigoriev I.V."/>
            <person name="Hibbett D."/>
            <person name="Nagy L.G."/>
            <person name="Martin F.M."/>
        </authorList>
    </citation>
    <scope>NUCLEOTIDE SEQUENCE</scope>
    <source>
        <strain evidence="3">Prilba</strain>
    </source>
</reference>
<dbReference type="Proteomes" id="UP000759537">
    <property type="component" value="Unassembled WGS sequence"/>
</dbReference>
<organism evidence="3 4">
    <name type="scientific">Russula ochroleuca</name>
    <dbReference type="NCBI Taxonomy" id="152965"/>
    <lineage>
        <taxon>Eukaryota</taxon>
        <taxon>Fungi</taxon>
        <taxon>Dikarya</taxon>
        <taxon>Basidiomycota</taxon>
        <taxon>Agaricomycotina</taxon>
        <taxon>Agaricomycetes</taxon>
        <taxon>Russulales</taxon>
        <taxon>Russulaceae</taxon>
        <taxon>Russula</taxon>
    </lineage>
</organism>
<evidence type="ECO:0000256" key="2">
    <source>
        <dbReference type="SAM" id="SignalP"/>
    </source>
</evidence>
<feature type="region of interest" description="Disordered" evidence="1">
    <location>
        <begin position="167"/>
        <end position="186"/>
    </location>
</feature>